<feature type="chain" id="PRO_5038800135" evidence="4">
    <location>
        <begin position="30"/>
        <end position="440"/>
    </location>
</feature>
<proteinExistence type="predicted"/>
<dbReference type="InterPro" id="IPR002022">
    <property type="entry name" value="Pec_lyase"/>
</dbReference>
<dbReference type="RefSeq" id="WP_192770758.1">
    <property type="nucleotide sequence ID" value="NZ_JADBEB010000001.1"/>
</dbReference>
<dbReference type="GO" id="GO:0046872">
    <property type="term" value="F:metal ion binding"/>
    <property type="evidence" value="ECO:0007669"/>
    <property type="project" value="UniProtKB-KW"/>
</dbReference>
<evidence type="ECO:0000256" key="3">
    <source>
        <dbReference type="ARBA" id="ARBA00023239"/>
    </source>
</evidence>
<feature type="domain" description="Pectate lyase" evidence="5">
    <location>
        <begin position="68"/>
        <end position="280"/>
    </location>
</feature>
<evidence type="ECO:0000313" key="7">
    <source>
        <dbReference type="Proteomes" id="UP000649753"/>
    </source>
</evidence>
<evidence type="ECO:0000256" key="2">
    <source>
        <dbReference type="ARBA" id="ARBA00023180"/>
    </source>
</evidence>
<dbReference type="InterPro" id="IPR052063">
    <property type="entry name" value="Polysaccharide_Lyase_1"/>
</dbReference>
<dbReference type="Gene3D" id="2.160.20.10">
    <property type="entry name" value="Single-stranded right-handed beta-helix, Pectin lyase-like"/>
    <property type="match status" value="1"/>
</dbReference>
<name>A0A927RBJ0_9ACTN</name>
<keyword evidence="2" id="KW-0325">Glycoprotein</keyword>
<dbReference type="PANTHER" id="PTHR42970:SF1">
    <property type="entry name" value="PECTATE LYASE C-RELATED"/>
    <property type="match status" value="1"/>
</dbReference>
<dbReference type="EMBL" id="JADBEB010000001">
    <property type="protein sequence ID" value="MBE1491746.1"/>
    <property type="molecule type" value="Genomic_DNA"/>
</dbReference>
<dbReference type="InterPro" id="IPR011050">
    <property type="entry name" value="Pectin_lyase_fold/virulence"/>
</dbReference>
<dbReference type="Proteomes" id="UP000649753">
    <property type="component" value="Unassembled WGS sequence"/>
</dbReference>
<dbReference type="SUPFAM" id="SSF51126">
    <property type="entry name" value="Pectin lyase-like"/>
    <property type="match status" value="1"/>
</dbReference>
<dbReference type="GO" id="GO:0016829">
    <property type="term" value="F:lyase activity"/>
    <property type="evidence" value="ECO:0007669"/>
    <property type="project" value="UniProtKB-KW"/>
</dbReference>
<keyword evidence="7" id="KW-1185">Reference proteome</keyword>
<keyword evidence="1" id="KW-0479">Metal-binding</keyword>
<protein>
    <submittedName>
        <fullName evidence="6">Pectate lyase</fullName>
    </submittedName>
</protein>
<comment type="caution">
    <text evidence="6">The sequence shown here is derived from an EMBL/GenBank/DDBJ whole genome shotgun (WGS) entry which is preliminary data.</text>
</comment>
<accession>A0A927RBJ0</accession>
<reference evidence="6" key="1">
    <citation type="submission" date="2020-10" db="EMBL/GenBank/DDBJ databases">
        <title>Sequencing the genomes of 1000 actinobacteria strains.</title>
        <authorList>
            <person name="Klenk H.-P."/>
        </authorList>
    </citation>
    <scope>NUCLEOTIDE SEQUENCE</scope>
    <source>
        <strain evidence="6">DSM 46832</strain>
    </source>
</reference>
<organism evidence="6 7">
    <name type="scientific">Plantactinospora soyae</name>
    <dbReference type="NCBI Taxonomy" id="1544732"/>
    <lineage>
        <taxon>Bacteria</taxon>
        <taxon>Bacillati</taxon>
        <taxon>Actinomycetota</taxon>
        <taxon>Actinomycetes</taxon>
        <taxon>Micromonosporales</taxon>
        <taxon>Micromonosporaceae</taxon>
        <taxon>Plantactinospora</taxon>
    </lineage>
</organism>
<dbReference type="InterPro" id="IPR012334">
    <property type="entry name" value="Pectin_lyas_fold"/>
</dbReference>
<feature type="signal peptide" evidence="4">
    <location>
        <begin position="1"/>
        <end position="29"/>
    </location>
</feature>
<keyword evidence="3 6" id="KW-0456">Lyase</keyword>
<keyword evidence="4" id="KW-0732">Signal</keyword>
<dbReference type="AlphaFoldDB" id="A0A927RBJ0"/>
<evidence type="ECO:0000256" key="4">
    <source>
        <dbReference type="SAM" id="SignalP"/>
    </source>
</evidence>
<dbReference type="PANTHER" id="PTHR42970">
    <property type="entry name" value="PECTATE LYASE C-RELATED"/>
    <property type="match status" value="1"/>
</dbReference>
<evidence type="ECO:0000259" key="5">
    <source>
        <dbReference type="SMART" id="SM00656"/>
    </source>
</evidence>
<sequence length="440" mass="45535">MLRAACTRVAVVSYGAVVALTATVAPLAAAPPTVLPAAGGALAPVRPAAAVPAFPGAVGFGANVTGGRGGTVYHVTNLNDSGAGSLRDAVSQGPRIVVFDVGGYIELASPLSIKSNITVAGQTAPGDGIATRGYQVSLSNADNVIVRYLRFRHGLTPNQNRDGITINEGSNQIFDHVSVSWGRDENFSINSSTNITVQNSIISEGLDPHSCGGLIQSDGVTLYRNLYAHNKTRNPKVKGRNQFVNNVVYNWGSDAYIEGDSAGRSDANVIGNYFVKGPSTGSSGPFTRGNLNFHIYAAGNYYDSDKNGVLDGRATTTADLGNVVVEPAPFAFPAVPESSAAAAHATVVDQAGASLRRDRIDRRLITELTGQTGAIITDPATVGGFGTLAGGTAPADGDRDGMPDTWERSNGLNPANAADGDDIGADGYSNVERYLNGLAR</sequence>
<evidence type="ECO:0000256" key="1">
    <source>
        <dbReference type="ARBA" id="ARBA00022723"/>
    </source>
</evidence>
<evidence type="ECO:0000313" key="6">
    <source>
        <dbReference type="EMBL" id="MBE1491746.1"/>
    </source>
</evidence>
<dbReference type="SMART" id="SM00656">
    <property type="entry name" value="Amb_all"/>
    <property type="match status" value="1"/>
</dbReference>
<gene>
    <name evidence="6" type="ORF">H4W31_007384</name>
</gene>